<dbReference type="InterPro" id="IPR027410">
    <property type="entry name" value="TCP-1-like_intermed_sf"/>
</dbReference>
<dbReference type="NCBIfam" id="NF009487">
    <property type="entry name" value="PRK12849.1"/>
    <property type="match status" value="1"/>
</dbReference>
<dbReference type="Pfam" id="PF00118">
    <property type="entry name" value="Cpn60_TCP1"/>
    <property type="match status" value="1"/>
</dbReference>
<sequence length="550" mass="57193">MAAKDVKFGDNARQKMLAGVNILADAVKTTLGPKGRNVVLDKSFGSPTVTKDGVSVAKEIELSDKFENMGAQMLKEVASKASDDAGDGTTTATVLAQSIVSEGLKSVAAGMNPMDLKRGIDKAIRAAVDHIQSVAQPCADSTSIAQVGTISANSDELVGSIIAEAMEKVGKEGVITIEEGNSFDNELDVVEGMQFDRGYLSPYFVTNQDNMTVETENPLILLVDKKISNIRELLPILENVAKAGKPLVLIAEDVEGEALATLVVNNMRGIVKVAACKAPGFGDRRKEMMQDIATLTGATVISEDIGLDLESTTLEHLGTAKRITMSKENSVIVDGAGEAADIQARVAQIRAQIEESTSDYDREKLQERVAKLAGGVAVIKVGAATEVEMKEKKARVEDALHATRAAVEEGVVPGGGTALIRAAAAIANTEGSNDDQVAGVAIAIRAMEAPLRQIVTNAGDEASVVVDKVKSGERNLGFNAGSGEYGDMLEMGIIDPAKVTRTALQAAGSIAGLMITTEAMVTDVPDEGTAGGGAPDMSGMGGMGGMGGMM</sequence>
<dbReference type="NCBIfam" id="NF009488">
    <property type="entry name" value="PRK12850.1"/>
    <property type="match status" value="1"/>
</dbReference>
<dbReference type="FunFam" id="1.10.560.10:FF:000001">
    <property type="entry name" value="60 kDa chaperonin"/>
    <property type="match status" value="1"/>
</dbReference>
<evidence type="ECO:0000256" key="2">
    <source>
        <dbReference type="ARBA" id="ARBA00022490"/>
    </source>
</evidence>
<dbReference type="InterPro" id="IPR018370">
    <property type="entry name" value="Chaperonin_Cpn60_CS"/>
</dbReference>
<dbReference type="GO" id="GO:0042026">
    <property type="term" value="P:protein refolding"/>
    <property type="evidence" value="ECO:0007669"/>
    <property type="project" value="UniProtKB-UniRule"/>
</dbReference>
<evidence type="ECO:0000256" key="1">
    <source>
        <dbReference type="ARBA" id="ARBA00006607"/>
    </source>
</evidence>
<organism evidence="12 13">
    <name type="scientific">Candidatus Endobugula sertula</name>
    <name type="common">Bugula neritina bacterial symbiont</name>
    <dbReference type="NCBI Taxonomy" id="62101"/>
    <lineage>
        <taxon>Bacteria</taxon>
        <taxon>Pseudomonadati</taxon>
        <taxon>Pseudomonadota</taxon>
        <taxon>Gammaproteobacteria</taxon>
        <taxon>Cellvibrionales</taxon>
        <taxon>Cellvibrionaceae</taxon>
        <taxon>Candidatus Endobugula</taxon>
    </lineage>
</organism>
<evidence type="ECO:0000313" key="12">
    <source>
        <dbReference type="EMBL" id="ODS23669.1"/>
    </source>
</evidence>
<dbReference type="GO" id="GO:0140662">
    <property type="term" value="F:ATP-dependent protein folding chaperone"/>
    <property type="evidence" value="ECO:0007669"/>
    <property type="project" value="InterPro"/>
</dbReference>
<feature type="binding site" evidence="7">
    <location>
        <begin position="30"/>
        <end position="33"/>
    </location>
    <ligand>
        <name>ATP</name>
        <dbReference type="ChEBI" id="CHEBI:30616"/>
    </ligand>
</feature>
<feature type="binding site" evidence="7">
    <location>
        <position position="415"/>
    </location>
    <ligand>
        <name>ATP</name>
        <dbReference type="ChEBI" id="CHEBI:30616"/>
    </ligand>
</feature>
<dbReference type="PANTHER" id="PTHR45633">
    <property type="entry name" value="60 KDA HEAT SHOCK PROTEIN, MITOCHONDRIAL"/>
    <property type="match status" value="1"/>
</dbReference>
<feature type="binding site" evidence="7">
    <location>
        <position position="495"/>
    </location>
    <ligand>
        <name>ATP</name>
        <dbReference type="ChEBI" id="CHEBI:30616"/>
    </ligand>
</feature>
<dbReference type="InterPro" id="IPR002423">
    <property type="entry name" value="Cpn60/GroEL/TCP-1"/>
</dbReference>
<dbReference type="GO" id="GO:0051082">
    <property type="term" value="F:unfolded protein binding"/>
    <property type="evidence" value="ECO:0007669"/>
    <property type="project" value="UniProtKB-UniRule"/>
</dbReference>
<dbReference type="SUPFAM" id="SSF52029">
    <property type="entry name" value="GroEL apical domain-like"/>
    <property type="match status" value="1"/>
</dbReference>
<dbReference type="GO" id="GO:0016853">
    <property type="term" value="F:isomerase activity"/>
    <property type="evidence" value="ECO:0007669"/>
    <property type="project" value="UniProtKB-KW"/>
</dbReference>
<keyword evidence="2 7" id="KW-0963">Cytoplasm</keyword>
<dbReference type="PROSITE" id="PS00296">
    <property type="entry name" value="CHAPERONINS_CPN60"/>
    <property type="match status" value="1"/>
</dbReference>
<dbReference type="STRING" id="62101.AB835_07655"/>
<comment type="caution">
    <text evidence="7">Lacks conserved residue(s) required for the propagation of feature annotation.</text>
</comment>
<dbReference type="InterPro" id="IPR001844">
    <property type="entry name" value="Cpn60/GroEL"/>
</dbReference>
<dbReference type="NCBIfam" id="NF000592">
    <property type="entry name" value="PRK00013.1"/>
    <property type="match status" value="1"/>
</dbReference>
<evidence type="ECO:0000256" key="10">
    <source>
        <dbReference type="SAM" id="Coils"/>
    </source>
</evidence>
<dbReference type="Proteomes" id="UP000242502">
    <property type="component" value="Unassembled WGS sequence"/>
</dbReference>
<evidence type="ECO:0000256" key="4">
    <source>
        <dbReference type="ARBA" id="ARBA00022840"/>
    </source>
</evidence>
<dbReference type="InterPro" id="IPR027413">
    <property type="entry name" value="GROEL-like_equatorial_sf"/>
</dbReference>
<dbReference type="InterPro" id="IPR027409">
    <property type="entry name" value="GroEL-like_apical_dom_sf"/>
</dbReference>
<comment type="function">
    <text evidence="7 9">Together with its co-chaperonin GroES, plays an essential role in assisting protein folding. The GroEL-GroES system forms a nano-cage that allows encapsulation of the non-native substrate proteins and provides a physical environment optimized to promote and accelerate protein folding.</text>
</comment>
<name>A0A1D2QQ05_9GAMM</name>
<gene>
    <name evidence="7" type="primary">groEL</name>
    <name evidence="7" type="synonym">groL</name>
    <name evidence="12" type="ORF">AB835_07655</name>
</gene>
<comment type="caution">
    <text evidence="12">The sequence shown here is derived from an EMBL/GenBank/DDBJ whole genome shotgun (WGS) entry which is preliminary data.</text>
</comment>
<keyword evidence="3 7" id="KW-0547">Nucleotide-binding</keyword>
<dbReference type="SUPFAM" id="SSF54849">
    <property type="entry name" value="GroEL-intermediate domain like"/>
    <property type="match status" value="1"/>
</dbReference>
<keyword evidence="4 7" id="KW-0067">ATP-binding</keyword>
<feature type="coiled-coil region" evidence="10">
    <location>
        <begin position="339"/>
        <end position="366"/>
    </location>
</feature>
<dbReference type="FunFam" id="3.50.7.10:FF:000001">
    <property type="entry name" value="60 kDa chaperonin"/>
    <property type="match status" value="1"/>
</dbReference>
<proteinExistence type="inferred from homology"/>
<keyword evidence="5 7" id="KW-0143">Chaperone</keyword>
<dbReference type="EC" id="5.6.1.7" evidence="7"/>
<evidence type="ECO:0000256" key="6">
    <source>
        <dbReference type="ARBA" id="ARBA00023235"/>
    </source>
</evidence>
<keyword evidence="10" id="KW-0175">Coiled coil</keyword>
<dbReference type="SUPFAM" id="SSF48592">
    <property type="entry name" value="GroEL equatorial domain-like"/>
    <property type="match status" value="1"/>
</dbReference>
<dbReference type="Gene3D" id="3.30.260.10">
    <property type="entry name" value="TCP-1-like chaperonin intermediate domain"/>
    <property type="match status" value="1"/>
</dbReference>
<evidence type="ECO:0000256" key="9">
    <source>
        <dbReference type="RuleBase" id="RU000419"/>
    </source>
</evidence>
<dbReference type="CDD" id="cd03344">
    <property type="entry name" value="GroEL"/>
    <property type="match status" value="1"/>
</dbReference>
<evidence type="ECO:0000256" key="11">
    <source>
        <dbReference type="SAM" id="MobiDB-lite"/>
    </source>
</evidence>
<feature type="region of interest" description="Disordered" evidence="11">
    <location>
        <begin position="527"/>
        <end position="550"/>
    </location>
</feature>
<evidence type="ECO:0000256" key="7">
    <source>
        <dbReference type="HAMAP-Rule" id="MF_00600"/>
    </source>
</evidence>
<dbReference type="EMBL" id="MDLC01000023">
    <property type="protein sequence ID" value="ODS23669.1"/>
    <property type="molecule type" value="Genomic_DNA"/>
</dbReference>
<dbReference type="HAMAP" id="MF_00600">
    <property type="entry name" value="CH60"/>
    <property type="match status" value="1"/>
</dbReference>
<reference evidence="12 13" key="1">
    <citation type="journal article" date="2016" name="Appl. Environ. Microbiol.">
        <title>Lack of Overt Genome Reduction in the Bryostatin-Producing Bryozoan Symbiont "Candidatus Endobugula sertula".</title>
        <authorList>
            <person name="Miller I.J."/>
            <person name="Vanee N."/>
            <person name="Fong S.S."/>
            <person name="Lim-Fong G.E."/>
            <person name="Kwan J.C."/>
        </authorList>
    </citation>
    <scope>NUCLEOTIDE SEQUENCE [LARGE SCALE GENOMIC DNA]</scope>
    <source>
        <strain evidence="12">AB1-4</strain>
    </source>
</reference>
<dbReference type="NCBIfam" id="TIGR02348">
    <property type="entry name" value="GroEL"/>
    <property type="match status" value="1"/>
</dbReference>
<evidence type="ECO:0000256" key="8">
    <source>
        <dbReference type="RuleBase" id="RU000418"/>
    </source>
</evidence>
<comment type="subunit">
    <text evidence="7 9">Forms a cylinder of 14 subunits composed of two heptameric rings stacked back-to-back. Interacts with the co-chaperonin GroES.</text>
</comment>
<accession>A0A1D2QQ05</accession>
<feature type="binding site" evidence="7">
    <location>
        <begin position="87"/>
        <end position="91"/>
    </location>
    <ligand>
        <name>ATP</name>
        <dbReference type="ChEBI" id="CHEBI:30616"/>
    </ligand>
</feature>
<dbReference type="NCBIfam" id="NF009489">
    <property type="entry name" value="PRK12851.1"/>
    <property type="match status" value="1"/>
</dbReference>
<dbReference type="GO" id="GO:0005737">
    <property type="term" value="C:cytoplasm"/>
    <property type="evidence" value="ECO:0007669"/>
    <property type="project" value="UniProtKB-SubCell"/>
</dbReference>
<dbReference type="Gene3D" id="1.10.560.10">
    <property type="entry name" value="GroEL-like equatorial domain"/>
    <property type="match status" value="1"/>
</dbReference>
<dbReference type="PRINTS" id="PR00298">
    <property type="entry name" value="CHAPERONIN60"/>
</dbReference>
<keyword evidence="6 7" id="KW-0413">Isomerase</keyword>
<comment type="subcellular location">
    <subcellularLocation>
        <location evidence="7">Cytoplasm</location>
    </subcellularLocation>
</comment>
<feature type="binding site" evidence="7">
    <location>
        <position position="51"/>
    </location>
    <ligand>
        <name>ATP</name>
        <dbReference type="ChEBI" id="CHEBI:30616"/>
    </ligand>
</feature>
<comment type="similarity">
    <text evidence="1 7 8">Belongs to the chaperonin (HSP60) family.</text>
</comment>
<dbReference type="Gene3D" id="3.50.7.10">
    <property type="entry name" value="GroEL"/>
    <property type="match status" value="1"/>
</dbReference>
<protein>
    <recommendedName>
        <fullName evidence="7">Chaperonin GroEL</fullName>
        <ecNumber evidence="7">5.6.1.7</ecNumber>
    </recommendedName>
    <alternativeName>
        <fullName evidence="7">60 kDa chaperonin</fullName>
    </alternativeName>
    <alternativeName>
        <fullName evidence="7">Chaperonin-60</fullName>
        <shortName evidence="7">Cpn60</shortName>
    </alternativeName>
</protein>
<dbReference type="GO" id="GO:0005524">
    <property type="term" value="F:ATP binding"/>
    <property type="evidence" value="ECO:0007669"/>
    <property type="project" value="UniProtKB-UniRule"/>
</dbReference>
<feature type="compositionally biased region" description="Gly residues" evidence="11">
    <location>
        <begin position="529"/>
        <end position="550"/>
    </location>
</feature>
<evidence type="ECO:0000256" key="5">
    <source>
        <dbReference type="ARBA" id="ARBA00023186"/>
    </source>
</evidence>
<dbReference type="AlphaFoldDB" id="A0A1D2QQ05"/>
<evidence type="ECO:0000313" key="13">
    <source>
        <dbReference type="Proteomes" id="UP000242502"/>
    </source>
</evidence>
<evidence type="ECO:0000256" key="3">
    <source>
        <dbReference type="ARBA" id="ARBA00022741"/>
    </source>
</evidence>